<protein>
    <submittedName>
        <fullName evidence="4">Uncharacterized protein</fullName>
    </submittedName>
</protein>
<keyword evidence="3" id="KW-0326">Glycosidase</keyword>
<dbReference type="Pfam" id="PF01270">
    <property type="entry name" value="Glyco_hydro_8"/>
    <property type="match status" value="1"/>
</dbReference>
<dbReference type="InterPro" id="IPR012341">
    <property type="entry name" value="6hp_glycosidase-like_sf"/>
</dbReference>
<gene>
    <name evidence="4" type="primary">ABSGL_06947.1 scaffold 8710</name>
</gene>
<organism evidence="4">
    <name type="scientific">Absidia glauca</name>
    <name type="common">Pin mould</name>
    <dbReference type="NCBI Taxonomy" id="4829"/>
    <lineage>
        <taxon>Eukaryota</taxon>
        <taxon>Fungi</taxon>
        <taxon>Fungi incertae sedis</taxon>
        <taxon>Mucoromycota</taxon>
        <taxon>Mucoromycotina</taxon>
        <taxon>Mucoromycetes</taxon>
        <taxon>Mucorales</taxon>
        <taxon>Cunninghamellaceae</taxon>
        <taxon>Absidia</taxon>
    </lineage>
</organism>
<keyword evidence="2" id="KW-0378">Hydrolase</keyword>
<dbReference type="InterPro" id="IPR002037">
    <property type="entry name" value="Glyco_hydro_8"/>
</dbReference>
<sequence length="365" mass="41577">MIVPRERLAAYYKWRTRFLRPYEDGLYVVKESTRSYDNGLSCSNEHGLAMLAAVTCGQQADFDGLFKFYNRFRNKNGLMGFLQQMEQGKFIPAPWGGGSSSTEADVDIATSLFLAKNRWTSGGSCHEINYLEEAIDLARCIWEHCFDRKNFMPWIGDWCKSDDHEYNKVTKPGHFILGGYWILQKEDLARRERWKEVIERMVAVLQQQLTLHPKTGLLADYLVLADNGSYVPAKSRIENKERPDHCTEHSCKAPWRLAYYLSLTGDTRISNLLLAQGTFFMGQLSHGGIAPDYALDGIRTGKTKYFKSHAAPVRFLFGTLGWNDRYDEMIEKTKNAESGGDSMGYTIDLICTLQFNGKAVPHLLG</sequence>
<evidence type="ECO:0000256" key="3">
    <source>
        <dbReference type="ARBA" id="ARBA00023295"/>
    </source>
</evidence>
<dbReference type="InterPro" id="IPR008928">
    <property type="entry name" value="6-hairpin_glycosidase_sf"/>
</dbReference>
<accession>A0A163JGK2</accession>
<proteinExistence type="inferred from homology"/>
<dbReference type="InParanoid" id="A0A163JGK2"/>
<dbReference type="Gene3D" id="1.50.10.10">
    <property type="match status" value="1"/>
</dbReference>
<dbReference type="AlphaFoldDB" id="A0A163JGK2"/>
<dbReference type="Proteomes" id="UP000078561">
    <property type="component" value="Unassembled WGS sequence"/>
</dbReference>
<comment type="similarity">
    <text evidence="1">Belongs to the glycosyl hydrolase 8 (cellulase D) family.</text>
</comment>
<evidence type="ECO:0000256" key="2">
    <source>
        <dbReference type="ARBA" id="ARBA00022801"/>
    </source>
</evidence>
<dbReference type="OrthoDB" id="2541080at2759"/>
<evidence type="ECO:0000256" key="1">
    <source>
        <dbReference type="ARBA" id="ARBA00009209"/>
    </source>
</evidence>
<keyword evidence="5" id="KW-1185">Reference proteome</keyword>
<evidence type="ECO:0000313" key="4">
    <source>
        <dbReference type="EMBL" id="SAM01206.1"/>
    </source>
</evidence>
<dbReference type="GO" id="GO:0004553">
    <property type="term" value="F:hydrolase activity, hydrolyzing O-glycosyl compounds"/>
    <property type="evidence" value="ECO:0007669"/>
    <property type="project" value="InterPro"/>
</dbReference>
<name>A0A163JGK2_ABSGL</name>
<dbReference type="SUPFAM" id="SSF48208">
    <property type="entry name" value="Six-hairpin glycosidases"/>
    <property type="match status" value="1"/>
</dbReference>
<evidence type="ECO:0000313" key="5">
    <source>
        <dbReference type="Proteomes" id="UP000078561"/>
    </source>
</evidence>
<reference evidence="4" key="1">
    <citation type="submission" date="2016-04" db="EMBL/GenBank/DDBJ databases">
        <authorList>
            <person name="Evans L.H."/>
            <person name="Alamgir A."/>
            <person name="Owens N."/>
            <person name="Weber N.D."/>
            <person name="Virtaneva K."/>
            <person name="Barbian K."/>
            <person name="Babar A."/>
            <person name="Rosenke K."/>
        </authorList>
    </citation>
    <scope>NUCLEOTIDE SEQUENCE [LARGE SCALE GENOMIC DNA]</scope>
    <source>
        <strain evidence="4">CBS 101.48</strain>
    </source>
</reference>
<dbReference type="EMBL" id="LT553522">
    <property type="protein sequence ID" value="SAM01206.1"/>
    <property type="molecule type" value="Genomic_DNA"/>
</dbReference>
<dbReference type="GO" id="GO:0005975">
    <property type="term" value="P:carbohydrate metabolic process"/>
    <property type="evidence" value="ECO:0007669"/>
    <property type="project" value="InterPro"/>
</dbReference>